<comment type="subcellular location">
    <subcellularLocation>
        <location evidence="2">Secreted</location>
    </subcellularLocation>
</comment>
<feature type="binding site" evidence="17">
    <location>
        <position position="429"/>
    </location>
    <ligand>
        <name>Ca(2+)</name>
        <dbReference type="ChEBI" id="CHEBI:29108"/>
        <label>2</label>
    </ligand>
</feature>
<evidence type="ECO:0000256" key="15">
    <source>
        <dbReference type="PIRSR" id="PIRSR600823-1"/>
    </source>
</evidence>
<keyword evidence="11 17" id="KW-0408">Iron</keyword>
<dbReference type="InterPro" id="IPR019794">
    <property type="entry name" value="Peroxidases_AS"/>
</dbReference>
<keyword evidence="13" id="KW-0325">Glycoprotein</keyword>
<keyword evidence="10" id="KW-0560">Oxidoreductase</keyword>
<dbReference type="InterPro" id="IPR000823">
    <property type="entry name" value="Peroxidase_pln"/>
</dbReference>
<comment type="cofactor">
    <cofactor evidence="17">
        <name>heme b</name>
        <dbReference type="ChEBI" id="CHEBI:60344"/>
    </cofactor>
    <text evidence="17">Binds 1 heme b (iron(II)-protoporphyrin IX) group per subunit.</text>
</comment>
<evidence type="ECO:0000313" key="21">
    <source>
        <dbReference type="EMBL" id="KAG6491881.1"/>
    </source>
</evidence>
<evidence type="ECO:0000256" key="4">
    <source>
        <dbReference type="ARBA" id="ARBA00012313"/>
    </source>
</evidence>
<feature type="active site" description="Proton acceptor" evidence="15">
    <location>
        <position position="250"/>
    </location>
</feature>
<sequence length="501" mass="54524">MQLGGPTWTVRLGRRDSLAAYQEAANRELPAPFSDLSVLISMFRDKGLTPREMTALSGAHTIGQAQCSQFDDRIYNDRNINATFAALRRRTCPPGGSSALAPLDGETPYQFDNGYYRELVARRGLLQSDQALFNGGSQDALVRRYSVNGAAFARDFAAAMAKMGAIRPPPGTPGEVRLVCNRLAIDHMASMIPRLALALWLFSALVSAQLSSTFYSATCPNLQQVVRSAMADVVRQNPRNAAFILRLFFHDCFVNGCDASILLDGTPAFASEKFANPNRNSAQGYEIIDAIKARVEAKCPATVSCADVLALATRDGVALLGGPTWTVRLGRRDSLAAYQEAANRELPAPFSDLSVLISMFRDKGLTPREMTALSGAHTIGQAQCSQFDDRIYNDRNINATFAALRRRTCPPSGSSALAPLDGETPYQFDNGYYRELVARRGLLQSDQALFNGRSQDALVRRYSVNGAAFARDFTAAMVKMGAIRPPPGTPGEVRLVCNRVN</sequence>
<dbReference type="GO" id="GO:0020037">
    <property type="term" value="F:heme binding"/>
    <property type="evidence" value="ECO:0007669"/>
    <property type="project" value="InterPro"/>
</dbReference>
<dbReference type="CDD" id="cd00693">
    <property type="entry name" value="secretory_peroxidase"/>
    <property type="match status" value="1"/>
</dbReference>
<dbReference type="PRINTS" id="PR00461">
    <property type="entry name" value="PLPEROXIDASE"/>
</dbReference>
<comment type="cofactor">
    <cofactor evidence="17">
        <name>Ca(2+)</name>
        <dbReference type="ChEBI" id="CHEBI:29108"/>
    </cofactor>
    <text evidence="17">Binds 2 calcium ions per subunit.</text>
</comment>
<comment type="similarity">
    <text evidence="3">Belongs to the peroxidase family. Ascorbate peroxidase subfamily.</text>
</comment>
<protein>
    <recommendedName>
        <fullName evidence="4">peroxidase</fullName>
        <ecNumber evidence="4">1.11.1.7</ecNumber>
    </recommendedName>
</protein>
<dbReference type="GO" id="GO:0006979">
    <property type="term" value="P:response to oxidative stress"/>
    <property type="evidence" value="ECO:0007669"/>
    <property type="project" value="InterPro"/>
</dbReference>
<feature type="binding site" evidence="17">
    <location>
        <position position="424"/>
    </location>
    <ligand>
        <name>Ca(2+)</name>
        <dbReference type="ChEBI" id="CHEBI:29108"/>
        <label>2</label>
    </ligand>
</feature>
<dbReference type="GO" id="GO:0046872">
    <property type="term" value="F:metal ion binding"/>
    <property type="evidence" value="ECO:0007669"/>
    <property type="project" value="UniProtKB-KW"/>
</dbReference>
<dbReference type="Pfam" id="PF00141">
    <property type="entry name" value="peroxidase"/>
    <property type="match status" value="2"/>
</dbReference>
<feature type="binding site" evidence="17">
    <location>
        <position position="251"/>
    </location>
    <ligand>
        <name>Ca(2+)</name>
        <dbReference type="ChEBI" id="CHEBI:29108"/>
        <label>1</label>
    </ligand>
</feature>
<feature type="disulfide bond" evidence="19">
    <location>
        <begin position="252"/>
        <end position="257"/>
    </location>
</feature>
<feature type="domain" description="Plant heme peroxidase family profile" evidence="20">
    <location>
        <begin position="1"/>
        <end position="184"/>
    </location>
</feature>
<dbReference type="PROSITE" id="PS00435">
    <property type="entry name" value="PEROXIDASE_1"/>
    <property type="match status" value="1"/>
</dbReference>
<evidence type="ECO:0000256" key="5">
    <source>
        <dbReference type="ARBA" id="ARBA00022559"/>
    </source>
</evidence>
<comment type="caution">
    <text evidence="21">The sequence shown here is derived from an EMBL/GenBank/DDBJ whole genome shotgun (WGS) entry which is preliminary data.</text>
</comment>
<feature type="binding site" evidence="17">
    <location>
        <position position="254"/>
    </location>
    <ligand>
        <name>Ca(2+)</name>
        <dbReference type="ChEBI" id="CHEBI:29108"/>
        <label>1</label>
    </ligand>
</feature>
<keyword evidence="12 19" id="KW-1015">Disulfide bond</keyword>
<feature type="disulfide bond" evidence="19">
    <location>
        <begin position="305"/>
        <end position="497"/>
    </location>
</feature>
<feature type="site" description="Transition state stabilizer" evidence="18">
    <location>
        <position position="246"/>
    </location>
</feature>
<dbReference type="EC" id="1.11.1.7" evidence="4"/>
<evidence type="ECO:0000256" key="6">
    <source>
        <dbReference type="ARBA" id="ARBA00022617"/>
    </source>
</evidence>
<dbReference type="SUPFAM" id="SSF48113">
    <property type="entry name" value="Heme-dependent peroxidases"/>
    <property type="match status" value="2"/>
</dbReference>
<accession>A0A8J5KJD7</accession>
<evidence type="ECO:0000256" key="2">
    <source>
        <dbReference type="ARBA" id="ARBA00004613"/>
    </source>
</evidence>
<dbReference type="InterPro" id="IPR019793">
    <property type="entry name" value="Peroxidases_heam-ligand_BS"/>
</dbReference>
<keyword evidence="6" id="KW-0349">Heme</keyword>
<evidence type="ECO:0000259" key="20">
    <source>
        <dbReference type="PROSITE" id="PS50873"/>
    </source>
</evidence>
<reference evidence="21 22" key="1">
    <citation type="submission" date="2020-08" db="EMBL/GenBank/DDBJ databases">
        <title>Plant Genome Project.</title>
        <authorList>
            <person name="Zhang R.-G."/>
        </authorList>
    </citation>
    <scope>NUCLEOTIDE SEQUENCE [LARGE SCALE GENOMIC DNA]</scope>
    <source>
        <tissue evidence="21">Rhizome</tissue>
    </source>
</reference>
<evidence type="ECO:0000256" key="16">
    <source>
        <dbReference type="PIRSR" id="PIRSR600823-2"/>
    </source>
</evidence>
<keyword evidence="14" id="KW-0376">Hydrogen peroxide</keyword>
<name>A0A8J5KJD7_ZINOF</name>
<proteinExistence type="inferred from homology"/>
<dbReference type="PROSITE" id="PS00436">
    <property type="entry name" value="PEROXIDASE_2"/>
    <property type="match status" value="1"/>
</dbReference>
<evidence type="ECO:0000256" key="14">
    <source>
        <dbReference type="ARBA" id="ARBA00023324"/>
    </source>
</evidence>
<feature type="disulfide bond" evidence="19">
    <location>
        <begin position="219"/>
        <end position="299"/>
    </location>
</feature>
<dbReference type="InterPro" id="IPR010255">
    <property type="entry name" value="Haem_peroxidase_sf"/>
</dbReference>
<dbReference type="PANTHER" id="PTHR31388:SF5">
    <property type="entry name" value="PEROXIDASE"/>
    <property type="match status" value="1"/>
</dbReference>
<dbReference type="InterPro" id="IPR002016">
    <property type="entry name" value="Haem_peroxidase"/>
</dbReference>
<feature type="binding site" evidence="17">
    <location>
        <position position="258"/>
    </location>
    <ligand>
        <name>Ca(2+)</name>
        <dbReference type="ChEBI" id="CHEBI:29108"/>
        <label>1</label>
    </ligand>
</feature>
<organism evidence="21 22">
    <name type="scientific">Zingiber officinale</name>
    <name type="common">Ginger</name>
    <name type="synonym">Amomum zingiber</name>
    <dbReference type="NCBI Taxonomy" id="94328"/>
    <lineage>
        <taxon>Eukaryota</taxon>
        <taxon>Viridiplantae</taxon>
        <taxon>Streptophyta</taxon>
        <taxon>Embryophyta</taxon>
        <taxon>Tracheophyta</taxon>
        <taxon>Spermatophyta</taxon>
        <taxon>Magnoliopsida</taxon>
        <taxon>Liliopsida</taxon>
        <taxon>Zingiberales</taxon>
        <taxon>Zingiberaceae</taxon>
        <taxon>Zingiber</taxon>
    </lineage>
</organism>
<feature type="binding site" evidence="17">
    <location>
        <position position="378"/>
    </location>
    <ligand>
        <name>Ca(2+)</name>
        <dbReference type="ChEBI" id="CHEBI:29108"/>
        <label>2</label>
    </ligand>
</feature>
<keyword evidence="7 17" id="KW-0479">Metal-binding</keyword>
<evidence type="ECO:0000313" key="22">
    <source>
        <dbReference type="Proteomes" id="UP000734854"/>
    </source>
</evidence>
<dbReference type="EMBL" id="JACMSC010000013">
    <property type="protein sequence ID" value="KAG6491881.1"/>
    <property type="molecule type" value="Genomic_DNA"/>
</dbReference>
<gene>
    <name evidence="21" type="ORF">ZIOFF_046822</name>
</gene>
<evidence type="ECO:0000256" key="11">
    <source>
        <dbReference type="ARBA" id="ARBA00023004"/>
    </source>
</evidence>
<evidence type="ECO:0000256" key="12">
    <source>
        <dbReference type="ARBA" id="ARBA00023157"/>
    </source>
</evidence>
<dbReference type="Gene3D" id="1.10.520.10">
    <property type="match status" value="1"/>
</dbReference>
<dbReference type="AlphaFoldDB" id="A0A8J5KJD7"/>
<evidence type="ECO:0000256" key="8">
    <source>
        <dbReference type="ARBA" id="ARBA00022729"/>
    </source>
</evidence>
<evidence type="ECO:0000256" key="3">
    <source>
        <dbReference type="ARBA" id="ARBA00006873"/>
    </source>
</evidence>
<dbReference type="InterPro" id="IPR033905">
    <property type="entry name" value="Secretory_peroxidase"/>
</dbReference>
<feature type="binding site" description="axial binding residue" evidence="17">
    <location>
        <position position="377"/>
    </location>
    <ligand>
        <name>heme b</name>
        <dbReference type="ChEBI" id="CHEBI:60344"/>
    </ligand>
    <ligandPart>
        <name>Fe</name>
        <dbReference type="ChEBI" id="CHEBI:18248"/>
    </ligandPart>
</feature>
<dbReference type="GO" id="GO:0042744">
    <property type="term" value="P:hydrogen peroxide catabolic process"/>
    <property type="evidence" value="ECO:0007669"/>
    <property type="project" value="UniProtKB-KW"/>
</dbReference>
<evidence type="ECO:0000256" key="7">
    <source>
        <dbReference type="ARBA" id="ARBA00022723"/>
    </source>
</evidence>
<feature type="binding site" evidence="17">
    <location>
        <position position="272"/>
    </location>
    <ligand>
        <name>Ca(2+)</name>
        <dbReference type="ChEBI" id="CHEBI:29108"/>
        <label>1</label>
    </ligand>
</feature>
<feature type="binding site" evidence="17">
    <location>
        <position position="256"/>
    </location>
    <ligand>
        <name>Ca(2+)</name>
        <dbReference type="ChEBI" id="CHEBI:29108"/>
        <label>1</label>
    </ligand>
</feature>
<comment type="catalytic activity">
    <reaction evidence="1">
        <text>2 a phenolic donor + H2O2 = 2 a phenolic radical donor + 2 H2O</text>
        <dbReference type="Rhea" id="RHEA:56136"/>
        <dbReference type="ChEBI" id="CHEBI:15377"/>
        <dbReference type="ChEBI" id="CHEBI:16240"/>
        <dbReference type="ChEBI" id="CHEBI:139520"/>
        <dbReference type="ChEBI" id="CHEBI:139521"/>
        <dbReference type="EC" id="1.11.1.7"/>
    </reaction>
</comment>
<dbReference type="GO" id="GO:0005576">
    <property type="term" value="C:extracellular region"/>
    <property type="evidence" value="ECO:0007669"/>
    <property type="project" value="UniProtKB-SubCell"/>
</dbReference>
<dbReference type="GO" id="GO:0140825">
    <property type="term" value="F:lactoperoxidase activity"/>
    <property type="evidence" value="ECO:0007669"/>
    <property type="project" value="UniProtKB-EC"/>
</dbReference>
<feature type="disulfide bond" evidence="19">
    <location>
        <begin position="384"/>
        <end position="409"/>
    </location>
</feature>
<evidence type="ECO:0000256" key="13">
    <source>
        <dbReference type="ARBA" id="ARBA00023180"/>
    </source>
</evidence>
<evidence type="ECO:0000256" key="1">
    <source>
        <dbReference type="ARBA" id="ARBA00000189"/>
    </source>
</evidence>
<keyword evidence="5" id="KW-0575">Peroxidase</keyword>
<evidence type="ECO:0000256" key="18">
    <source>
        <dbReference type="PIRSR" id="PIRSR600823-4"/>
    </source>
</evidence>
<evidence type="ECO:0000256" key="9">
    <source>
        <dbReference type="ARBA" id="ARBA00022837"/>
    </source>
</evidence>
<feature type="binding site" evidence="17">
    <location>
        <position position="260"/>
    </location>
    <ligand>
        <name>Ca(2+)</name>
        <dbReference type="ChEBI" id="CHEBI:29108"/>
        <label>1</label>
    </ligand>
</feature>
<dbReference type="FunFam" id="1.10.520.10:FF:000009">
    <property type="entry name" value="Peroxidase"/>
    <property type="match status" value="1"/>
</dbReference>
<feature type="binding site" evidence="17">
    <location>
        <position position="421"/>
    </location>
    <ligand>
        <name>Ca(2+)</name>
        <dbReference type="ChEBI" id="CHEBI:29108"/>
        <label>2</label>
    </ligand>
</feature>
<dbReference type="Proteomes" id="UP000734854">
    <property type="component" value="Unassembled WGS sequence"/>
</dbReference>
<keyword evidence="8" id="KW-0732">Signal</keyword>
<feature type="domain" description="Plant heme peroxidase family profile" evidence="20">
    <location>
        <begin position="209"/>
        <end position="501"/>
    </location>
</feature>
<evidence type="ECO:0000256" key="10">
    <source>
        <dbReference type="ARBA" id="ARBA00023002"/>
    </source>
</evidence>
<keyword evidence="9 17" id="KW-0106">Calcium</keyword>
<dbReference type="PROSITE" id="PS50873">
    <property type="entry name" value="PEROXIDASE_4"/>
    <property type="match status" value="2"/>
</dbReference>
<feature type="binding site" evidence="16">
    <location>
        <position position="347"/>
    </location>
    <ligand>
        <name>substrate</name>
    </ligand>
</feature>
<dbReference type="PANTHER" id="PTHR31388">
    <property type="entry name" value="PEROXIDASE 72-RELATED"/>
    <property type="match status" value="1"/>
</dbReference>
<dbReference type="FunFam" id="1.10.420.10:FF:000006">
    <property type="entry name" value="Peroxidase"/>
    <property type="match status" value="2"/>
</dbReference>
<dbReference type="PRINTS" id="PR00458">
    <property type="entry name" value="PEROXIDASE"/>
</dbReference>
<evidence type="ECO:0000256" key="19">
    <source>
        <dbReference type="PIRSR" id="PIRSR600823-5"/>
    </source>
</evidence>
<keyword evidence="22" id="KW-1185">Reference proteome</keyword>
<dbReference type="Gene3D" id="1.10.420.10">
    <property type="entry name" value="Peroxidase, domain 2"/>
    <property type="match status" value="2"/>
</dbReference>
<evidence type="ECO:0000256" key="17">
    <source>
        <dbReference type="PIRSR" id="PIRSR600823-3"/>
    </source>
</evidence>